<dbReference type="AlphaFoldDB" id="A0A0A9TKM7"/>
<evidence type="ECO:0000313" key="1">
    <source>
        <dbReference type="EMBL" id="JAD18182.1"/>
    </source>
</evidence>
<reference evidence="1" key="1">
    <citation type="submission" date="2014-09" db="EMBL/GenBank/DDBJ databases">
        <authorList>
            <person name="Magalhaes I.L.F."/>
            <person name="Oliveira U."/>
            <person name="Santos F.R."/>
            <person name="Vidigal T.H.D.A."/>
            <person name="Brescovit A.D."/>
            <person name="Santos A.J."/>
        </authorList>
    </citation>
    <scope>NUCLEOTIDE SEQUENCE</scope>
    <source>
        <tissue evidence="1">Shoot tissue taken approximately 20 cm above the soil surface</tissue>
    </source>
</reference>
<proteinExistence type="predicted"/>
<accession>A0A0A9TKM7</accession>
<name>A0A0A9TKM7_ARUDO</name>
<reference evidence="1" key="2">
    <citation type="journal article" date="2015" name="Data Brief">
        <title>Shoot transcriptome of the giant reed, Arundo donax.</title>
        <authorList>
            <person name="Barrero R.A."/>
            <person name="Guerrero F.D."/>
            <person name="Moolhuijzen P."/>
            <person name="Goolsby J.A."/>
            <person name="Tidwell J."/>
            <person name="Bellgard S.E."/>
            <person name="Bellgard M.I."/>
        </authorList>
    </citation>
    <scope>NUCLEOTIDE SEQUENCE</scope>
    <source>
        <tissue evidence="1">Shoot tissue taken approximately 20 cm above the soil surface</tissue>
    </source>
</reference>
<organism evidence="1">
    <name type="scientific">Arundo donax</name>
    <name type="common">Giant reed</name>
    <name type="synonym">Donax arundinaceus</name>
    <dbReference type="NCBI Taxonomy" id="35708"/>
    <lineage>
        <taxon>Eukaryota</taxon>
        <taxon>Viridiplantae</taxon>
        <taxon>Streptophyta</taxon>
        <taxon>Embryophyta</taxon>
        <taxon>Tracheophyta</taxon>
        <taxon>Spermatophyta</taxon>
        <taxon>Magnoliopsida</taxon>
        <taxon>Liliopsida</taxon>
        <taxon>Poales</taxon>
        <taxon>Poaceae</taxon>
        <taxon>PACMAD clade</taxon>
        <taxon>Arundinoideae</taxon>
        <taxon>Arundineae</taxon>
        <taxon>Arundo</taxon>
    </lineage>
</organism>
<protein>
    <submittedName>
        <fullName evidence="1">Uncharacterized protein</fullName>
    </submittedName>
</protein>
<sequence>MEAVAWEIQQMLRSNRDGSQASHSAPAAVRLERVERGNDAEEAHDGSDGRTCASAAFCRIGGGSTLLLPPWQPNRRIGEEELE</sequence>
<dbReference type="EMBL" id="GBRH01279713">
    <property type="protein sequence ID" value="JAD18182.1"/>
    <property type="molecule type" value="Transcribed_RNA"/>
</dbReference>